<gene>
    <name evidence="1" type="ORF">AVEN_191089_1</name>
</gene>
<keyword evidence="2" id="KW-1185">Reference proteome</keyword>
<name>A0A4Y2AXZ4_ARAVE</name>
<sequence length="97" mass="10812">MPGLRARRLYLPVLLQSGNNLLPAGTVSASYHYTALQAPPAHLASRMLPIPSTPTALVCNPENGGLRKPLPSTRQQKIEPQDDYIKQHPRLVLYQRF</sequence>
<reference evidence="1 2" key="1">
    <citation type="journal article" date="2019" name="Sci. Rep.">
        <title>Orb-weaving spider Araneus ventricosus genome elucidates the spidroin gene catalogue.</title>
        <authorList>
            <person name="Kono N."/>
            <person name="Nakamura H."/>
            <person name="Ohtoshi R."/>
            <person name="Moran D.A.P."/>
            <person name="Shinohara A."/>
            <person name="Yoshida Y."/>
            <person name="Fujiwara M."/>
            <person name="Mori M."/>
            <person name="Tomita M."/>
            <person name="Arakawa K."/>
        </authorList>
    </citation>
    <scope>NUCLEOTIDE SEQUENCE [LARGE SCALE GENOMIC DNA]</scope>
</reference>
<evidence type="ECO:0000313" key="2">
    <source>
        <dbReference type="Proteomes" id="UP000499080"/>
    </source>
</evidence>
<accession>A0A4Y2AXZ4</accession>
<evidence type="ECO:0000313" key="1">
    <source>
        <dbReference type="EMBL" id="GBL84628.1"/>
    </source>
</evidence>
<dbReference type="Proteomes" id="UP000499080">
    <property type="component" value="Unassembled WGS sequence"/>
</dbReference>
<dbReference type="AlphaFoldDB" id="A0A4Y2AXZ4"/>
<protein>
    <submittedName>
        <fullName evidence="1">Uncharacterized protein</fullName>
    </submittedName>
</protein>
<proteinExistence type="predicted"/>
<dbReference type="EMBL" id="BGPR01000038">
    <property type="protein sequence ID" value="GBL84628.1"/>
    <property type="molecule type" value="Genomic_DNA"/>
</dbReference>
<organism evidence="1 2">
    <name type="scientific">Araneus ventricosus</name>
    <name type="common">Orbweaver spider</name>
    <name type="synonym">Epeira ventricosa</name>
    <dbReference type="NCBI Taxonomy" id="182803"/>
    <lineage>
        <taxon>Eukaryota</taxon>
        <taxon>Metazoa</taxon>
        <taxon>Ecdysozoa</taxon>
        <taxon>Arthropoda</taxon>
        <taxon>Chelicerata</taxon>
        <taxon>Arachnida</taxon>
        <taxon>Araneae</taxon>
        <taxon>Araneomorphae</taxon>
        <taxon>Entelegynae</taxon>
        <taxon>Araneoidea</taxon>
        <taxon>Araneidae</taxon>
        <taxon>Araneus</taxon>
    </lineage>
</organism>
<comment type="caution">
    <text evidence="1">The sequence shown here is derived from an EMBL/GenBank/DDBJ whole genome shotgun (WGS) entry which is preliminary data.</text>
</comment>